<dbReference type="AlphaFoldDB" id="A0A4R5ULC8"/>
<dbReference type="InterPro" id="IPR056919">
    <property type="entry name" value="Phage_TAC_18"/>
</dbReference>
<accession>A0A4R5ULC8</accession>
<evidence type="ECO:0000313" key="2">
    <source>
        <dbReference type="Proteomes" id="UP000295238"/>
    </source>
</evidence>
<dbReference type="Proteomes" id="UP000295238">
    <property type="component" value="Unassembled WGS sequence"/>
</dbReference>
<dbReference type="RefSeq" id="WP_133314057.1">
    <property type="nucleotide sequence ID" value="NZ_SMTL01000001.1"/>
</dbReference>
<proteinExistence type="predicted"/>
<sequence length="117" mass="12895">MTDRRAQQLCEALRVSLRTGKRPALPAGGDILWTWFSDLHAARRYGMNGPDPLAFSDIRAYFELYRIPAEPHHVSILRAMDGTYLEHAFASRDGTGGATVRQPSSDLTAAGFDAIFG</sequence>
<evidence type="ECO:0000313" key="1">
    <source>
        <dbReference type="EMBL" id="TDK38611.1"/>
    </source>
</evidence>
<keyword evidence="2" id="KW-1185">Reference proteome</keyword>
<organism evidence="1 2">
    <name type="scientific">Rhizobium deserti</name>
    <dbReference type="NCBI Taxonomy" id="2547961"/>
    <lineage>
        <taxon>Bacteria</taxon>
        <taxon>Pseudomonadati</taxon>
        <taxon>Pseudomonadota</taxon>
        <taxon>Alphaproteobacteria</taxon>
        <taxon>Hyphomicrobiales</taxon>
        <taxon>Rhizobiaceae</taxon>
        <taxon>Rhizobium/Agrobacterium group</taxon>
        <taxon>Rhizobium</taxon>
    </lineage>
</organism>
<name>A0A4R5ULC8_9HYPH</name>
<dbReference type="OrthoDB" id="8371071at2"/>
<comment type="caution">
    <text evidence="1">The sequence shown here is derived from an EMBL/GenBank/DDBJ whole genome shotgun (WGS) entry which is preliminary data.</text>
</comment>
<gene>
    <name evidence="1" type="ORF">E2F50_00145</name>
</gene>
<protein>
    <submittedName>
        <fullName evidence="1">Uncharacterized protein</fullName>
    </submittedName>
</protein>
<dbReference type="Pfam" id="PF23812">
    <property type="entry name" value="Phage_TAC_18"/>
    <property type="match status" value="1"/>
</dbReference>
<reference evidence="1 2" key="1">
    <citation type="submission" date="2019-03" db="EMBL/GenBank/DDBJ databases">
        <title>Rhizobium sp. nov., an bacterium isolated from biocrust in Mu Us Desert.</title>
        <authorList>
            <person name="Lixiong L."/>
        </authorList>
    </citation>
    <scope>NUCLEOTIDE SEQUENCE [LARGE SCALE GENOMIC DNA]</scope>
    <source>
        <strain evidence="1 2">SPY-1</strain>
    </source>
</reference>
<dbReference type="EMBL" id="SMTL01000001">
    <property type="protein sequence ID" value="TDK38611.1"/>
    <property type="molecule type" value="Genomic_DNA"/>
</dbReference>